<dbReference type="Gene3D" id="3.90.550.10">
    <property type="entry name" value="Spore Coat Polysaccharide Biosynthesis Protein SpsA, Chain A"/>
    <property type="match status" value="1"/>
</dbReference>
<keyword evidence="5" id="KW-1185">Reference proteome</keyword>
<protein>
    <submittedName>
        <fullName evidence="4">Glycosyltransferase involved in cell wall biosynthesis</fullName>
    </submittedName>
</protein>
<keyword evidence="2" id="KW-0328">Glycosyltransferase</keyword>
<evidence type="ECO:0000256" key="3">
    <source>
        <dbReference type="ARBA" id="ARBA00022679"/>
    </source>
</evidence>
<dbReference type="CDD" id="cd00761">
    <property type="entry name" value="Glyco_tranf_GTA_type"/>
    <property type="match status" value="1"/>
</dbReference>
<organism evidence="4 5">
    <name type="scientific">Peteryoungia aggregata LMG 23059</name>
    <dbReference type="NCBI Taxonomy" id="1368425"/>
    <lineage>
        <taxon>Bacteria</taxon>
        <taxon>Pseudomonadati</taxon>
        <taxon>Pseudomonadota</taxon>
        <taxon>Alphaproteobacteria</taxon>
        <taxon>Hyphomicrobiales</taxon>
        <taxon>Rhizobiaceae</taxon>
        <taxon>Peteryoungia</taxon>
    </lineage>
</organism>
<dbReference type="Proteomes" id="UP001238496">
    <property type="component" value="Unassembled WGS sequence"/>
</dbReference>
<reference evidence="4 5" key="1">
    <citation type="submission" date="2023-07" db="EMBL/GenBank/DDBJ databases">
        <title>Genomic Encyclopedia of Type Strains, Phase IV (KMG-IV): sequencing the most valuable type-strain genomes for metagenomic binning, comparative biology and taxonomic classification.</title>
        <authorList>
            <person name="Goeker M."/>
        </authorList>
    </citation>
    <scope>NUCLEOTIDE SEQUENCE [LARGE SCALE GENOMIC DNA]</scope>
    <source>
        <strain evidence="4 5">DSM 1111</strain>
    </source>
</reference>
<evidence type="ECO:0000313" key="4">
    <source>
        <dbReference type="EMBL" id="MDQ0419503.1"/>
    </source>
</evidence>
<evidence type="ECO:0000256" key="2">
    <source>
        <dbReference type="ARBA" id="ARBA00022676"/>
    </source>
</evidence>
<evidence type="ECO:0000313" key="5">
    <source>
        <dbReference type="Proteomes" id="UP001238496"/>
    </source>
</evidence>
<sequence length="313" mass="34611">MNIETAHALTQHEAAPSWSKLELVIGIPSAGRRDIIGEVMPLIAQQTRLPDEIVICVPTSDDVDEKTLSRLPCPVRVLVSQRGLCRQRNAILDAVPEADIVLFLDDDFLLGPSYLAEMEQLFLKNPDAEILTGTVIADGINGPGIPLAEGVDLLRNAESPVDQTSTVETYSGYGCNLAVRMSTLRICGLRFDENLPFYGWLEDVDFSRTVSRFGRILTSPRLIGVHLGTKVGRTSGLRFGYSQIANPLYLMQKGTMSPRHALSQMARNLAANLVKARSPEPWIDRKSRLRGNLLALRDLLARRLAPQNIEMLD</sequence>
<evidence type="ECO:0000256" key="1">
    <source>
        <dbReference type="ARBA" id="ARBA00006739"/>
    </source>
</evidence>
<dbReference type="PANTHER" id="PTHR43179:SF12">
    <property type="entry name" value="GALACTOFURANOSYLTRANSFERASE GLFT2"/>
    <property type="match status" value="1"/>
</dbReference>
<dbReference type="InterPro" id="IPR029044">
    <property type="entry name" value="Nucleotide-diphossugar_trans"/>
</dbReference>
<dbReference type="PANTHER" id="PTHR43179">
    <property type="entry name" value="RHAMNOSYLTRANSFERASE WBBL"/>
    <property type="match status" value="1"/>
</dbReference>
<dbReference type="RefSeq" id="WP_307369044.1">
    <property type="nucleotide sequence ID" value="NZ_JAUSUW010000001.1"/>
</dbReference>
<keyword evidence="3" id="KW-0808">Transferase</keyword>
<accession>A0ABU0G2K9</accession>
<comment type="caution">
    <text evidence="4">The sequence shown here is derived from an EMBL/GenBank/DDBJ whole genome shotgun (WGS) entry which is preliminary data.</text>
</comment>
<name>A0ABU0G2K9_9HYPH</name>
<comment type="similarity">
    <text evidence="1">Belongs to the glycosyltransferase 2 family.</text>
</comment>
<gene>
    <name evidence="4" type="ORF">J2045_000513</name>
</gene>
<proteinExistence type="inferred from homology"/>
<dbReference type="Pfam" id="PF13641">
    <property type="entry name" value="Glyco_tranf_2_3"/>
    <property type="match status" value="1"/>
</dbReference>
<dbReference type="SUPFAM" id="SSF53448">
    <property type="entry name" value="Nucleotide-diphospho-sugar transferases"/>
    <property type="match status" value="1"/>
</dbReference>
<dbReference type="EMBL" id="JAUSUW010000001">
    <property type="protein sequence ID" value="MDQ0419503.1"/>
    <property type="molecule type" value="Genomic_DNA"/>
</dbReference>